<evidence type="ECO:0000256" key="2">
    <source>
        <dbReference type="ARBA" id="ARBA00023004"/>
    </source>
</evidence>
<dbReference type="PANTHER" id="PTHR35303:SF5">
    <property type="entry name" value="OS02G0197800 PROTEIN"/>
    <property type="match status" value="1"/>
</dbReference>
<evidence type="ECO:0000256" key="1">
    <source>
        <dbReference type="ARBA" id="ARBA00022723"/>
    </source>
</evidence>
<sequence>MLTTPEQRGTPAEIRKQGGAGMTIRWQDGHASTFGARYLRGRCPCAQCVSEVTGQRLVSEEHIAPDVGIESARTVGNYALHFSFSDGHTTGIYSFDYLRRTCPCPACSGDRPAADA</sequence>
<evidence type="ECO:0000313" key="6">
    <source>
        <dbReference type="Proteomes" id="UP000316292"/>
    </source>
</evidence>
<reference evidence="5 6" key="1">
    <citation type="journal article" date="2019" name="Nat. Microbiol.">
        <title>Mediterranean grassland soil C-N compound turnover is dependent on rainfall and depth, and is mediated by genomically divergent microorganisms.</title>
        <authorList>
            <person name="Diamond S."/>
            <person name="Andeer P.F."/>
            <person name="Li Z."/>
            <person name="Crits-Christoph A."/>
            <person name="Burstein D."/>
            <person name="Anantharaman K."/>
            <person name="Lane K.R."/>
            <person name="Thomas B.C."/>
            <person name="Pan C."/>
            <person name="Northen T.R."/>
            <person name="Banfield J.F."/>
        </authorList>
    </citation>
    <scope>NUCLEOTIDE SEQUENCE [LARGE SCALE GENOMIC DNA]</scope>
    <source>
        <strain evidence="5">WS_1</strain>
    </source>
</reference>
<dbReference type="Gene3D" id="3.30.2020.30">
    <property type="match status" value="1"/>
</dbReference>
<proteinExistence type="predicted"/>
<evidence type="ECO:0000256" key="3">
    <source>
        <dbReference type="SAM" id="MobiDB-lite"/>
    </source>
</evidence>
<comment type="caution">
    <text evidence="5">The sequence shown here is derived from an EMBL/GenBank/DDBJ whole genome shotgun (WGS) entry which is preliminary data.</text>
</comment>
<organism evidence="5 6">
    <name type="scientific">Eiseniibacteriota bacterium</name>
    <dbReference type="NCBI Taxonomy" id="2212470"/>
    <lineage>
        <taxon>Bacteria</taxon>
        <taxon>Candidatus Eiseniibacteriota</taxon>
    </lineage>
</organism>
<dbReference type="Proteomes" id="UP000316292">
    <property type="component" value="Unassembled WGS sequence"/>
</dbReference>
<keyword evidence="1" id="KW-0479">Metal-binding</keyword>
<accession>A0A538SIE7</accession>
<evidence type="ECO:0000259" key="4">
    <source>
        <dbReference type="Pfam" id="PF06155"/>
    </source>
</evidence>
<feature type="domain" description="Gamma-butyrobetaine hydroxylase-like N-terminal" evidence="4">
    <location>
        <begin position="17"/>
        <end position="99"/>
    </location>
</feature>
<gene>
    <name evidence="5" type="ORF">E6K71_00795</name>
</gene>
<dbReference type="PANTHER" id="PTHR35303">
    <property type="entry name" value="OS02G0197800 PROTEIN"/>
    <property type="match status" value="1"/>
</dbReference>
<keyword evidence="2" id="KW-0408">Iron</keyword>
<dbReference type="EMBL" id="VBOR01000020">
    <property type="protein sequence ID" value="TMQ51152.1"/>
    <property type="molecule type" value="Genomic_DNA"/>
</dbReference>
<dbReference type="InterPro" id="IPR010376">
    <property type="entry name" value="GBBH-like_N"/>
</dbReference>
<feature type="region of interest" description="Disordered" evidence="3">
    <location>
        <begin position="1"/>
        <end position="22"/>
    </location>
</feature>
<dbReference type="GO" id="GO:0046872">
    <property type="term" value="F:metal ion binding"/>
    <property type="evidence" value="ECO:0007669"/>
    <property type="project" value="UniProtKB-KW"/>
</dbReference>
<dbReference type="AlphaFoldDB" id="A0A538SIE7"/>
<evidence type="ECO:0000313" key="5">
    <source>
        <dbReference type="EMBL" id="TMQ51152.1"/>
    </source>
</evidence>
<dbReference type="InterPro" id="IPR038492">
    <property type="entry name" value="GBBH-like_N_sf"/>
</dbReference>
<dbReference type="Pfam" id="PF06155">
    <property type="entry name" value="GBBH-like_N"/>
    <property type="match status" value="1"/>
</dbReference>
<protein>
    <submittedName>
        <fullName evidence="5">DUF971 domain-containing protein</fullName>
    </submittedName>
</protein>
<name>A0A538SIE7_UNCEI</name>